<evidence type="ECO:0000256" key="3">
    <source>
        <dbReference type="ARBA" id="ARBA00043952"/>
    </source>
</evidence>
<dbReference type="EMBL" id="JAGPXC010000004">
    <property type="protein sequence ID" value="KAH6653733.1"/>
    <property type="molecule type" value="Genomic_DNA"/>
</dbReference>
<dbReference type="AlphaFoldDB" id="A0A9P8ZX52"/>
<keyword evidence="2" id="KW-0677">Repeat</keyword>
<dbReference type="InterPro" id="IPR015943">
    <property type="entry name" value="WD40/YVTN_repeat-like_dom_sf"/>
</dbReference>
<proteinExistence type="predicted"/>
<comment type="pathway">
    <text evidence="3">Protein modification.</text>
</comment>
<dbReference type="InterPro" id="IPR052415">
    <property type="entry name" value="Diphthine_MTase"/>
</dbReference>
<evidence type="ECO:0000313" key="4">
    <source>
        <dbReference type="EMBL" id="KAH6653733.1"/>
    </source>
</evidence>
<dbReference type="GO" id="GO:0017183">
    <property type="term" value="P:protein histidyl modification to diphthamide"/>
    <property type="evidence" value="ECO:0007669"/>
    <property type="project" value="TreeGrafter"/>
</dbReference>
<evidence type="ECO:0000313" key="5">
    <source>
        <dbReference type="Proteomes" id="UP000758603"/>
    </source>
</evidence>
<evidence type="ECO:0000256" key="1">
    <source>
        <dbReference type="ARBA" id="ARBA00022574"/>
    </source>
</evidence>
<dbReference type="Gene3D" id="2.130.10.10">
    <property type="entry name" value="YVTN repeat-like/Quinoprotein amine dehydrogenase"/>
    <property type="match status" value="1"/>
</dbReference>
<dbReference type="GeneID" id="70136111"/>
<dbReference type="RefSeq" id="XP_045958003.1">
    <property type="nucleotide sequence ID" value="XM_046107220.1"/>
</dbReference>
<dbReference type="PANTHER" id="PTHR46042:SF1">
    <property type="entry name" value="DIPHTHINE METHYLTRANSFERASE"/>
    <property type="match status" value="1"/>
</dbReference>
<dbReference type="InterPro" id="IPR036322">
    <property type="entry name" value="WD40_repeat_dom_sf"/>
</dbReference>
<dbReference type="GO" id="GO:0061685">
    <property type="term" value="F:diphthine methylesterase activity"/>
    <property type="evidence" value="ECO:0007669"/>
    <property type="project" value="TreeGrafter"/>
</dbReference>
<sequence>MAQEGRLISSLHTSILDLPPSCIEFCPSHPDYFVVGTYDLQKDKAETEQSQDALGQHPQTRNGSLVVFQLTGGKVEKVQTLAQPSAILDLHFHPSETDVLAVVNSTGRLSFLRLASSSADNSPVLTEIIAHQPLGAQQDVLILSCCWHPTIPNLIAVTTSTCEVHLLRMGEDWHMKSDESLIHSHDDQAWTVAFGPSVQGDAETASFKILSGGDDFRLLASTCESDDEESWSALGDTKQIGRHDYGVTAILPLHTNQDTQEYVLLTGSYDDHIRVYVAGAAPRLLAKLNLGGGVWRLRVMRFDTDTKGLGGWTATILASCMYTGARVVKLSGTWYECKMEVLARFEEHESMNYGSDFRLSANGESARIVSTSFYDKRLCVWDFS</sequence>
<evidence type="ECO:0000256" key="2">
    <source>
        <dbReference type="ARBA" id="ARBA00022737"/>
    </source>
</evidence>
<protein>
    <submittedName>
        <fullName evidence="4">Uncharacterized protein</fullName>
    </submittedName>
</protein>
<dbReference type="PANTHER" id="PTHR46042">
    <property type="entry name" value="DIPHTHINE METHYLTRANSFERASE"/>
    <property type="match status" value="1"/>
</dbReference>
<accession>A0A9P8ZX52</accession>
<name>A0A9P8ZX52_9PEZI</name>
<dbReference type="OrthoDB" id="1930760at2759"/>
<reference evidence="4" key="1">
    <citation type="journal article" date="2021" name="Nat. Commun.">
        <title>Genetic determinants of endophytism in the Arabidopsis root mycobiome.</title>
        <authorList>
            <person name="Mesny F."/>
            <person name="Miyauchi S."/>
            <person name="Thiergart T."/>
            <person name="Pickel B."/>
            <person name="Atanasova L."/>
            <person name="Karlsson M."/>
            <person name="Huettel B."/>
            <person name="Barry K.W."/>
            <person name="Haridas S."/>
            <person name="Chen C."/>
            <person name="Bauer D."/>
            <person name="Andreopoulos W."/>
            <person name="Pangilinan J."/>
            <person name="LaButti K."/>
            <person name="Riley R."/>
            <person name="Lipzen A."/>
            <person name="Clum A."/>
            <person name="Drula E."/>
            <person name="Henrissat B."/>
            <person name="Kohler A."/>
            <person name="Grigoriev I.V."/>
            <person name="Martin F.M."/>
            <person name="Hacquard S."/>
        </authorList>
    </citation>
    <scope>NUCLEOTIDE SEQUENCE</scope>
    <source>
        <strain evidence="4">MPI-SDFR-AT-0073</strain>
    </source>
</reference>
<comment type="caution">
    <text evidence="4">The sequence shown here is derived from an EMBL/GenBank/DDBJ whole genome shotgun (WGS) entry which is preliminary data.</text>
</comment>
<dbReference type="GO" id="GO:0005737">
    <property type="term" value="C:cytoplasm"/>
    <property type="evidence" value="ECO:0007669"/>
    <property type="project" value="TreeGrafter"/>
</dbReference>
<gene>
    <name evidence="4" type="ORF">BKA67DRAFT_658076</name>
</gene>
<organism evidence="4 5">
    <name type="scientific">Truncatella angustata</name>
    <dbReference type="NCBI Taxonomy" id="152316"/>
    <lineage>
        <taxon>Eukaryota</taxon>
        <taxon>Fungi</taxon>
        <taxon>Dikarya</taxon>
        <taxon>Ascomycota</taxon>
        <taxon>Pezizomycotina</taxon>
        <taxon>Sordariomycetes</taxon>
        <taxon>Xylariomycetidae</taxon>
        <taxon>Amphisphaeriales</taxon>
        <taxon>Sporocadaceae</taxon>
        <taxon>Truncatella</taxon>
    </lineage>
</organism>
<keyword evidence="1" id="KW-0853">WD repeat</keyword>
<keyword evidence="5" id="KW-1185">Reference proteome</keyword>
<dbReference type="SUPFAM" id="SSF50978">
    <property type="entry name" value="WD40 repeat-like"/>
    <property type="match status" value="1"/>
</dbReference>
<dbReference type="Proteomes" id="UP000758603">
    <property type="component" value="Unassembled WGS sequence"/>
</dbReference>